<dbReference type="InterPro" id="IPR011991">
    <property type="entry name" value="ArsR-like_HTH"/>
</dbReference>
<dbReference type="Gene3D" id="1.10.10.10">
    <property type="entry name" value="Winged helix-like DNA-binding domain superfamily/Winged helix DNA-binding domain"/>
    <property type="match status" value="1"/>
</dbReference>
<dbReference type="GO" id="GO:0003677">
    <property type="term" value="F:DNA binding"/>
    <property type="evidence" value="ECO:0007669"/>
    <property type="project" value="UniProtKB-KW"/>
</dbReference>
<sequence>MEARAVQAADLLRAMAHPQRLRVLCMLVEGERSVGDINREIDLSQSALSQHLAKLREEGLVNTRKEAQNVFYRLADGPVLSVIQALHQAYCAGARATICR</sequence>
<dbReference type="SMART" id="SM00418">
    <property type="entry name" value="HTH_ARSR"/>
    <property type="match status" value="1"/>
</dbReference>
<keyword evidence="1" id="KW-0805">Transcription regulation</keyword>
<dbReference type="SUPFAM" id="SSF46785">
    <property type="entry name" value="Winged helix' DNA-binding domain"/>
    <property type="match status" value="1"/>
</dbReference>
<dbReference type="PANTHER" id="PTHR33154:SF28">
    <property type="entry name" value="HTH-TYPE TRANSCRIPTIONAL REGULATOR YGAV-RELATED"/>
    <property type="match status" value="1"/>
</dbReference>
<evidence type="ECO:0000256" key="2">
    <source>
        <dbReference type="ARBA" id="ARBA00023125"/>
    </source>
</evidence>
<dbReference type="GO" id="GO:0003700">
    <property type="term" value="F:DNA-binding transcription factor activity"/>
    <property type="evidence" value="ECO:0007669"/>
    <property type="project" value="InterPro"/>
</dbReference>
<reference evidence="5 6" key="2">
    <citation type="submission" date="2018-03" db="EMBL/GenBank/DDBJ databases">
        <authorList>
            <person name="Keele B.F."/>
        </authorList>
    </citation>
    <scope>NUCLEOTIDE SEQUENCE [LARGE SCALE GENOMIC DNA]</scope>
    <source>
        <strain evidence="5 6">D13</strain>
    </source>
</reference>
<feature type="domain" description="HTH arsR-type" evidence="4">
    <location>
        <begin position="1"/>
        <end position="94"/>
    </location>
</feature>
<organism evidence="5 6">
    <name type="scientific">Ahniella affigens</name>
    <dbReference type="NCBI Taxonomy" id="2021234"/>
    <lineage>
        <taxon>Bacteria</taxon>
        <taxon>Pseudomonadati</taxon>
        <taxon>Pseudomonadota</taxon>
        <taxon>Gammaproteobacteria</taxon>
        <taxon>Lysobacterales</taxon>
        <taxon>Rhodanobacteraceae</taxon>
        <taxon>Ahniella</taxon>
    </lineage>
</organism>
<evidence type="ECO:0000256" key="3">
    <source>
        <dbReference type="ARBA" id="ARBA00023163"/>
    </source>
</evidence>
<keyword evidence="6" id="KW-1185">Reference proteome</keyword>
<reference evidence="5 6" key="1">
    <citation type="submission" date="2018-03" db="EMBL/GenBank/DDBJ databases">
        <title>Ahniella affigens gen. nov., sp. nov., a gammaproteobacterium isolated from sandy soil near a stream.</title>
        <authorList>
            <person name="Ko Y."/>
            <person name="Kim J.-H."/>
        </authorList>
    </citation>
    <scope>NUCLEOTIDE SEQUENCE [LARGE SCALE GENOMIC DNA]</scope>
    <source>
        <strain evidence="5 6">D13</strain>
    </source>
</reference>
<dbReference type="PRINTS" id="PR00778">
    <property type="entry name" value="HTHARSR"/>
</dbReference>
<accession>A0A2P1PZ13</accession>
<gene>
    <name evidence="5" type="ORF">C7S18_12420</name>
</gene>
<dbReference type="InterPro" id="IPR036390">
    <property type="entry name" value="WH_DNA-bd_sf"/>
</dbReference>
<dbReference type="OrthoDB" id="9796124at2"/>
<evidence type="ECO:0000259" key="4">
    <source>
        <dbReference type="PROSITE" id="PS50987"/>
    </source>
</evidence>
<keyword evidence="3" id="KW-0804">Transcription</keyword>
<evidence type="ECO:0000313" key="6">
    <source>
        <dbReference type="Proteomes" id="UP000241074"/>
    </source>
</evidence>
<dbReference type="Pfam" id="PF01022">
    <property type="entry name" value="HTH_5"/>
    <property type="match status" value="1"/>
</dbReference>
<name>A0A2P1PZ13_9GAMM</name>
<dbReference type="Proteomes" id="UP000241074">
    <property type="component" value="Chromosome"/>
</dbReference>
<dbReference type="InterPro" id="IPR036388">
    <property type="entry name" value="WH-like_DNA-bd_sf"/>
</dbReference>
<dbReference type="CDD" id="cd00090">
    <property type="entry name" value="HTH_ARSR"/>
    <property type="match status" value="1"/>
</dbReference>
<evidence type="ECO:0000256" key="1">
    <source>
        <dbReference type="ARBA" id="ARBA00023015"/>
    </source>
</evidence>
<protein>
    <submittedName>
        <fullName evidence="5">Transcriptional regulator</fullName>
    </submittedName>
</protein>
<dbReference type="AlphaFoldDB" id="A0A2P1PZ13"/>
<proteinExistence type="predicted"/>
<dbReference type="PANTHER" id="PTHR33154">
    <property type="entry name" value="TRANSCRIPTIONAL REGULATOR, ARSR FAMILY"/>
    <property type="match status" value="1"/>
</dbReference>
<dbReference type="KEGG" id="xba:C7S18_12420"/>
<dbReference type="EMBL" id="CP027860">
    <property type="protein sequence ID" value="AVQ00093.1"/>
    <property type="molecule type" value="Genomic_DNA"/>
</dbReference>
<dbReference type="InterPro" id="IPR051081">
    <property type="entry name" value="HTH_MetalResp_TranReg"/>
</dbReference>
<keyword evidence="2" id="KW-0238">DNA-binding</keyword>
<dbReference type="InterPro" id="IPR001845">
    <property type="entry name" value="HTH_ArsR_DNA-bd_dom"/>
</dbReference>
<dbReference type="PROSITE" id="PS50987">
    <property type="entry name" value="HTH_ARSR_2"/>
    <property type="match status" value="1"/>
</dbReference>
<evidence type="ECO:0000313" key="5">
    <source>
        <dbReference type="EMBL" id="AVQ00093.1"/>
    </source>
</evidence>
<dbReference type="NCBIfam" id="NF033788">
    <property type="entry name" value="HTH_metalloreg"/>
    <property type="match status" value="1"/>
</dbReference>